<accession>A0A1V9ZUV6</accession>
<proteinExistence type="predicted"/>
<dbReference type="Pfam" id="PF25805">
    <property type="entry name" value="IQUB"/>
    <property type="match status" value="1"/>
</dbReference>
<name>A0A1V9ZUV6_ACHHY</name>
<dbReference type="InterPro" id="IPR037695">
    <property type="entry name" value="IQUB"/>
</dbReference>
<evidence type="ECO:0000259" key="1">
    <source>
        <dbReference type="Pfam" id="PF25805"/>
    </source>
</evidence>
<dbReference type="EMBL" id="JNBR01000001">
    <property type="protein sequence ID" value="OQS01774.1"/>
    <property type="molecule type" value="Genomic_DNA"/>
</dbReference>
<protein>
    <submittedName>
        <fullName evidence="2">IQ and ubiquitin-like domain-containing protein</fullName>
    </submittedName>
</protein>
<dbReference type="PANTHER" id="PTHR21074">
    <property type="entry name" value="IQ AND UBIQUITIN-LIKE DOMAIN-CONTAINING PROTEIN"/>
    <property type="match status" value="1"/>
</dbReference>
<keyword evidence="3" id="KW-1185">Reference proteome</keyword>
<reference evidence="2 3" key="1">
    <citation type="journal article" date="2014" name="Genome Biol. Evol.">
        <title>The secreted proteins of Achlya hypogyna and Thraustotheca clavata identify the ancestral oomycete secretome and reveal gene acquisitions by horizontal gene transfer.</title>
        <authorList>
            <person name="Misner I."/>
            <person name="Blouin N."/>
            <person name="Leonard G."/>
            <person name="Richards T.A."/>
            <person name="Lane C.E."/>
        </authorList>
    </citation>
    <scope>NUCLEOTIDE SEQUENCE [LARGE SCALE GENOMIC DNA]</scope>
    <source>
        <strain evidence="2 3">ATCC 48635</strain>
    </source>
</reference>
<sequence length="486" mass="55289">MGNPPEDARLEDASPSETEFQLVFILEPDGFRHRVLASAASTLKQLKEQVTSDLKLTHNALKIPELDDACAAHGYDAATFTLAHAGLVSTGDAEIVLHASVVQVKVGSSEYRMPDAIEVTVYSDAGQLLNSFTVQILKFAGRKPYLGGFRHKISDQIFHHASAQTVVSKQKIRHGPPRFHRETQTQKYVTKSAQTQRESATQMERSDVSIDTSLDREVAAKPYFNSEQLECLRMDSCLVLQCHWRAYRARCFVNAIRAKKLEMYNSDELFANETRVMLAARQRKEIDRRMHPQSHKDFEVLYNELDNWRLFEIASIDANADRTAAMATILTKETKLLQTIDRLRTTANETNRKARIESMLTVLSRPKQWQMSDGQIKPVETPFTIRAKELSDLYHGLKLPLTTVDERLDVLLHVKWTVKEFESALTRELIELIDREADMLNRGRSVKSLEGLRKRICNLFLQFIETPAYNPEAASLQYLLGNNATP</sequence>
<dbReference type="PANTHER" id="PTHR21074:SF0">
    <property type="entry name" value="IQ AND UBIQUITIN-LIKE DOMAIN-CONTAINING PROTEIN"/>
    <property type="match status" value="1"/>
</dbReference>
<gene>
    <name evidence="2" type="ORF">ACHHYP_00258</name>
</gene>
<comment type="caution">
    <text evidence="2">The sequence shown here is derived from an EMBL/GenBank/DDBJ whole genome shotgun (WGS) entry which is preliminary data.</text>
</comment>
<dbReference type="InterPro" id="IPR057887">
    <property type="entry name" value="IQUB_helical"/>
</dbReference>
<evidence type="ECO:0000313" key="3">
    <source>
        <dbReference type="Proteomes" id="UP000243579"/>
    </source>
</evidence>
<dbReference type="AlphaFoldDB" id="A0A1V9ZUV6"/>
<dbReference type="STRING" id="1202772.A0A1V9ZUV6"/>
<feature type="domain" description="IQ motif and ubiquitin-like" evidence="1">
    <location>
        <begin position="350"/>
        <end position="479"/>
    </location>
</feature>
<organism evidence="2 3">
    <name type="scientific">Achlya hypogyna</name>
    <name type="common">Oomycete</name>
    <name type="synonym">Protoachlya hypogyna</name>
    <dbReference type="NCBI Taxonomy" id="1202772"/>
    <lineage>
        <taxon>Eukaryota</taxon>
        <taxon>Sar</taxon>
        <taxon>Stramenopiles</taxon>
        <taxon>Oomycota</taxon>
        <taxon>Saprolegniomycetes</taxon>
        <taxon>Saprolegniales</taxon>
        <taxon>Achlyaceae</taxon>
        <taxon>Achlya</taxon>
    </lineage>
</organism>
<dbReference type="OrthoDB" id="10265862at2759"/>
<evidence type="ECO:0000313" key="2">
    <source>
        <dbReference type="EMBL" id="OQS01774.1"/>
    </source>
</evidence>
<dbReference type="Proteomes" id="UP000243579">
    <property type="component" value="Unassembled WGS sequence"/>
</dbReference>